<dbReference type="InterPro" id="IPR050204">
    <property type="entry name" value="AraC_XylS_family_regulators"/>
</dbReference>
<dbReference type="PANTHER" id="PTHR46796:SF15">
    <property type="entry name" value="BLL1074 PROTEIN"/>
    <property type="match status" value="1"/>
</dbReference>
<dbReference type="Gene3D" id="1.10.10.60">
    <property type="entry name" value="Homeodomain-like"/>
    <property type="match status" value="1"/>
</dbReference>
<dbReference type="EMBL" id="JBHSBN010000009">
    <property type="protein sequence ID" value="MFC4107258.1"/>
    <property type="molecule type" value="Genomic_DNA"/>
</dbReference>
<protein>
    <submittedName>
        <fullName evidence="5">Helix-turn-helix domain-containing protein</fullName>
    </submittedName>
</protein>
<keyword evidence="3" id="KW-0804">Transcription</keyword>
<keyword evidence="2" id="KW-0238">DNA-binding</keyword>
<evidence type="ECO:0000256" key="2">
    <source>
        <dbReference type="ARBA" id="ARBA00023125"/>
    </source>
</evidence>
<keyword evidence="1" id="KW-0805">Transcription regulation</keyword>
<feature type="domain" description="HTH araC/xylS-type" evidence="4">
    <location>
        <begin position="160"/>
        <end position="267"/>
    </location>
</feature>
<dbReference type="Pfam" id="PF12833">
    <property type="entry name" value="HTH_18"/>
    <property type="match status" value="1"/>
</dbReference>
<gene>
    <name evidence="5" type="ORF">ACFOX0_15165</name>
</gene>
<organism evidence="5 6">
    <name type="scientific">Micromonospora zhanjiangensis</name>
    <dbReference type="NCBI Taxonomy" id="1522057"/>
    <lineage>
        <taxon>Bacteria</taxon>
        <taxon>Bacillati</taxon>
        <taxon>Actinomycetota</taxon>
        <taxon>Actinomycetes</taxon>
        <taxon>Micromonosporales</taxon>
        <taxon>Micromonosporaceae</taxon>
        <taxon>Micromonospora</taxon>
    </lineage>
</organism>
<dbReference type="PROSITE" id="PS01124">
    <property type="entry name" value="HTH_ARAC_FAMILY_2"/>
    <property type="match status" value="1"/>
</dbReference>
<evidence type="ECO:0000313" key="5">
    <source>
        <dbReference type="EMBL" id="MFC4107258.1"/>
    </source>
</evidence>
<dbReference type="Proteomes" id="UP001595868">
    <property type="component" value="Unassembled WGS sequence"/>
</dbReference>
<evidence type="ECO:0000256" key="1">
    <source>
        <dbReference type="ARBA" id="ARBA00023015"/>
    </source>
</evidence>
<reference evidence="6" key="1">
    <citation type="journal article" date="2019" name="Int. J. Syst. Evol. Microbiol.">
        <title>The Global Catalogue of Microorganisms (GCM) 10K type strain sequencing project: providing services to taxonomists for standard genome sequencing and annotation.</title>
        <authorList>
            <consortium name="The Broad Institute Genomics Platform"/>
            <consortium name="The Broad Institute Genome Sequencing Center for Infectious Disease"/>
            <person name="Wu L."/>
            <person name="Ma J."/>
        </authorList>
    </citation>
    <scope>NUCLEOTIDE SEQUENCE [LARGE SCALE GENOMIC DNA]</scope>
    <source>
        <strain evidence="6">2902at01</strain>
    </source>
</reference>
<keyword evidence="6" id="KW-1185">Reference proteome</keyword>
<name>A0ABV8KMD8_9ACTN</name>
<accession>A0ABV8KMD8</accession>
<comment type="caution">
    <text evidence="5">The sequence shown here is derived from an EMBL/GenBank/DDBJ whole genome shotgun (WGS) entry which is preliminary data.</text>
</comment>
<dbReference type="SMART" id="SM00342">
    <property type="entry name" value="HTH_ARAC"/>
    <property type="match status" value="1"/>
</dbReference>
<sequence>MRFTVRRRAGAIVWDVARPARPGRLPGVGMTGFRDHGTGAAGPQVIPHPAVTLALDFGAGPLVVADAVGRERSGSLVAGLGFGPGPLWVRGAHFEAVQVRLSPLVAPALLGISPGELDGAVVSLDGLWGREAARARERLATVAAWPDRFALVGALLADRRRTRWSVDPEVARAWHRIVAGGGRVRVDGLAAEVGWSRKRLWTRFRAQIGLPPKQAAKLVRFDRAAHRLAAGGPAARVAADTGYADQAHLHRDVMTFTGLTPATMAGEPWLAVDDLAWPTTGPTHLSR</sequence>
<evidence type="ECO:0000259" key="4">
    <source>
        <dbReference type="PROSITE" id="PS01124"/>
    </source>
</evidence>
<evidence type="ECO:0000313" key="6">
    <source>
        <dbReference type="Proteomes" id="UP001595868"/>
    </source>
</evidence>
<dbReference type="PANTHER" id="PTHR46796">
    <property type="entry name" value="HTH-TYPE TRANSCRIPTIONAL ACTIVATOR RHAS-RELATED"/>
    <property type="match status" value="1"/>
</dbReference>
<dbReference type="RefSeq" id="WP_377545980.1">
    <property type="nucleotide sequence ID" value="NZ_JBHSBN010000009.1"/>
</dbReference>
<dbReference type="InterPro" id="IPR018060">
    <property type="entry name" value="HTH_AraC"/>
</dbReference>
<evidence type="ECO:0000256" key="3">
    <source>
        <dbReference type="ARBA" id="ARBA00023163"/>
    </source>
</evidence>
<proteinExistence type="predicted"/>